<dbReference type="FunFam" id="3.40.50.720:FF:000084">
    <property type="entry name" value="Short-chain dehydrogenase reductase"/>
    <property type="match status" value="1"/>
</dbReference>
<dbReference type="SMART" id="SM00822">
    <property type="entry name" value="PKS_KR"/>
    <property type="match status" value="1"/>
</dbReference>
<evidence type="ECO:0000256" key="1">
    <source>
        <dbReference type="ARBA" id="ARBA00006484"/>
    </source>
</evidence>
<dbReference type="PROSITE" id="PS00061">
    <property type="entry name" value="ADH_SHORT"/>
    <property type="match status" value="1"/>
</dbReference>
<evidence type="ECO:0000256" key="2">
    <source>
        <dbReference type="ARBA" id="ARBA00023002"/>
    </source>
</evidence>
<dbReference type="Proteomes" id="UP000076400">
    <property type="component" value="Unassembled WGS sequence"/>
</dbReference>
<dbReference type="PANTHER" id="PTHR43639">
    <property type="entry name" value="OXIDOREDUCTASE, SHORT-CHAIN DEHYDROGENASE/REDUCTASE FAMILY (AFU_ORTHOLOGUE AFUA_5G02870)"/>
    <property type="match status" value="1"/>
</dbReference>
<dbReference type="PRINTS" id="PR00080">
    <property type="entry name" value="SDRFAMILY"/>
</dbReference>
<feature type="domain" description="Ketoreductase" evidence="3">
    <location>
        <begin position="2"/>
        <end position="187"/>
    </location>
</feature>
<dbReference type="InterPro" id="IPR036291">
    <property type="entry name" value="NAD(P)-bd_dom_sf"/>
</dbReference>
<dbReference type="InterPro" id="IPR020904">
    <property type="entry name" value="Sc_DH/Rdtase_CS"/>
</dbReference>
<dbReference type="RefSeq" id="WP_067555960.1">
    <property type="nucleotide sequence ID" value="NZ_LPXN01000106.1"/>
</dbReference>
<accession>A0A154W405</accession>
<dbReference type="CDD" id="cd05233">
    <property type="entry name" value="SDR_c"/>
    <property type="match status" value="1"/>
</dbReference>
<dbReference type="InterPro" id="IPR057326">
    <property type="entry name" value="KR_dom"/>
</dbReference>
<dbReference type="STRING" id="580166.AUP43_08680"/>
<dbReference type="EMBL" id="LPXN01000106">
    <property type="protein sequence ID" value="KZD08278.1"/>
    <property type="molecule type" value="Genomic_DNA"/>
</dbReference>
<keyword evidence="5" id="KW-1185">Reference proteome</keyword>
<protein>
    <submittedName>
        <fullName evidence="4">Sugar dehydrogenase</fullName>
    </submittedName>
</protein>
<dbReference type="Pfam" id="PF13561">
    <property type="entry name" value="adh_short_C2"/>
    <property type="match status" value="1"/>
</dbReference>
<reference evidence="4 5" key="1">
    <citation type="submission" date="2015-12" db="EMBL/GenBank/DDBJ databases">
        <title>Genome sequence of Oceanibaculum pacificum MCCC 1A02656.</title>
        <authorList>
            <person name="Lu L."/>
            <person name="Lai Q."/>
            <person name="Shao Z."/>
            <person name="Qian P."/>
        </authorList>
    </citation>
    <scope>NUCLEOTIDE SEQUENCE [LARGE SCALE GENOMIC DNA]</scope>
    <source>
        <strain evidence="4 5">MCCC 1A02656</strain>
    </source>
</reference>
<dbReference type="InterPro" id="IPR002347">
    <property type="entry name" value="SDR_fam"/>
</dbReference>
<dbReference type="OrthoDB" id="20590at2"/>
<name>A0A154W405_9PROT</name>
<proteinExistence type="inferred from homology"/>
<evidence type="ECO:0000313" key="4">
    <source>
        <dbReference type="EMBL" id="KZD08278.1"/>
    </source>
</evidence>
<dbReference type="PANTHER" id="PTHR43639:SF1">
    <property type="entry name" value="SHORT-CHAIN DEHYDROGENASE_REDUCTASE FAMILY PROTEIN"/>
    <property type="match status" value="1"/>
</dbReference>
<keyword evidence="2" id="KW-0560">Oxidoreductase</keyword>
<evidence type="ECO:0000259" key="3">
    <source>
        <dbReference type="SMART" id="SM00822"/>
    </source>
</evidence>
<organism evidence="4 5">
    <name type="scientific">Oceanibaculum pacificum</name>
    <dbReference type="NCBI Taxonomy" id="580166"/>
    <lineage>
        <taxon>Bacteria</taxon>
        <taxon>Pseudomonadati</taxon>
        <taxon>Pseudomonadota</taxon>
        <taxon>Alphaproteobacteria</taxon>
        <taxon>Rhodospirillales</taxon>
        <taxon>Oceanibaculaceae</taxon>
        <taxon>Oceanibaculum</taxon>
    </lineage>
</organism>
<dbReference type="GO" id="GO:0016491">
    <property type="term" value="F:oxidoreductase activity"/>
    <property type="evidence" value="ECO:0007669"/>
    <property type="project" value="UniProtKB-KW"/>
</dbReference>
<gene>
    <name evidence="4" type="ORF">AUP43_08680</name>
</gene>
<dbReference type="Gene3D" id="3.40.50.720">
    <property type="entry name" value="NAD(P)-binding Rossmann-like Domain"/>
    <property type="match status" value="1"/>
</dbReference>
<dbReference type="AlphaFoldDB" id="A0A154W405"/>
<sequence>MGVLVVTGGSRGIGAATCRMAAQRGWDVVVNYKGNAAAAGAVAADIAAAGRKAALIQGDMAVEADVIRLFAEAQKALGPIGGVVNNAGITGTGSRLEDTTLETIRAVVDLNVTGALLVAREAVKRMSTRHGGQGGGIVNLSSAAARLGGTGELIPYAATKGAIETLTIGLAKEVGGDGIRVNAVSPGLIATDIHDSTGDMNRMNRLLPGVPMGRVGTAEEVAEAILWLLSPAASYVTGTSIQITGGRL</sequence>
<evidence type="ECO:0000313" key="5">
    <source>
        <dbReference type="Proteomes" id="UP000076400"/>
    </source>
</evidence>
<comment type="caution">
    <text evidence="4">The sequence shown here is derived from an EMBL/GenBank/DDBJ whole genome shotgun (WGS) entry which is preliminary data.</text>
</comment>
<dbReference type="SUPFAM" id="SSF51735">
    <property type="entry name" value="NAD(P)-binding Rossmann-fold domains"/>
    <property type="match status" value="1"/>
</dbReference>
<dbReference type="PRINTS" id="PR00081">
    <property type="entry name" value="GDHRDH"/>
</dbReference>
<comment type="similarity">
    <text evidence="1">Belongs to the short-chain dehydrogenases/reductases (SDR) family.</text>
</comment>